<reference evidence="1" key="1">
    <citation type="submission" date="2013-11" db="EMBL/GenBank/DDBJ databases">
        <title>The Genome Sequence of Phytophthora parasitica IAC_01/95.</title>
        <authorList>
            <consortium name="The Broad Institute Genomics Platform"/>
            <person name="Russ C."/>
            <person name="Tyler B."/>
            <person name="Panabieres F."/>
            <person name="Shan W."/>
            <person name="Tripathy S."/>
            <person name="Grunwald N."/>
            <person name="Machado M."/>
            <person name="Johnson C.S."/>
            <person name="Arredondo F."/>
            <person name="Hong C."/>
            <person name="Coffey M."/>
            <person name="Young S.K."/>
            <person name="Zeng Q."/>
            <person name="Gargeya S."/>
            <person name="Fitzgerald M."/>
            <person name="Abouelleil A."/>
            <person name="Alvarado L."/>
            <person name="Chapman S.B."/>
            <person name="Gainer-Dewar J."/>
            <person name="Goldberg J."/>
            <person name="Griggs A."/>
            <person name="Gujja S."/>
            <person name="Hansen M."/>
            <person name="Howarth C."/>
            <person name="Imamovic A."/>
            <person name="Ireland A."/>
            <person name="Larimer J."/>
            <person name="McCowan C."/>
            <person name="Murphy C."/>
            <person name="Pearson M."/>
            <person name="Poon T.W."/>
            <person name="Priest M."/>
            <person name="Roberts A."/>
            <person name="Saif S."/>
            <person name="Shea T."/>
            <person name="Sykes S."/>
            <person name="Wortman J."/>
            <person name="Nusbaum C."/>
            <person name="Birren B."/>
        </authorList>
    </citation>
    <scope>NUCLEOTIDE SEQUENCE [LARGE SCALE GENOMIC DNA]</scope>
    <source>
        <strain evidence="1">IAC_01/95</strain>
    </source>
</reference>
<organism evidence="1">
    <name type="scientific">Phytophthora nicotianae</name>
    <name type="common">Potato buckeye rot agent</name>
    <name type="synonym">Phytophthora parasitica</name>
    <dbReference type="NCBI Taxonomy" id="4792"/>
    <lineage>
        <taxon>Eukaryota</taxon>
        <taxon>Sar</taxon>
        <taxon>Stramenopiles</taxon>
        <taxon>Oomycota</taxon>
        <taxon>Peronosporomycetes</taxon>
        <taxon>Peronosporales</taxon>
        <taxon>Peronosporaceae</taxon>
        <taxon>Phytophthora</taxon>
    </lineage>
</organism>
<sequence length="49" mass="5596">MSSLSGASVVDFVTKRTDWLRESIGDRRTRSYNELERTKDLFRSIAASS</sequence>
<protein>
    <submittedName>
        <fullName evidence="1">Uncharacterized protein</fullName>
    </submittedName>
</protein>
<dbReference type="AlphaFoldDB" id="W2NIH1"/>
<accession>W2NIH1</accession>
<evidence type="ECO:0000313" key="1">
    <source>
        <dbReference type="EMBL" id="ETM48381.1"/>
    </source>
</evidence>
<name>W2NIH1_PHYNI</name>
<dbReference type="Proteomes" id="UP000054532">
    <property type="component" value="Unassembled WGS sequence"/>
</dbReference>
<dbReference type="VEuPathDB" id="FungiDB:PPTG_09861"/>
<proteinExistence type="predicted"/>
<dbReference type="EMBL" id="KI692407">
    <property type="protein sequence ID" value="ETM48381.1"/>
    <property type="molecule type" value="Genomic_DNA"/>
</dbReference>
<gene>
    <name evidence="1" type="ORF">L914_07071</name>
</gene>